<keyword evidence="13" id="KW-1185">Reference proteome</keyword>
<dbReference type="EMBL" id="JAFJMO010000002">
    <property type="protein sequence ID" value="KAJ8284654.1"/>
    <property type="molecule type" value="Genomic_DNA"/>
</dbReference>
<keyword evidence="5 7" id="KW-0175">Coiled coil</keyword>
<dbReference type="PANTHER" id="PTHR15427:SF40">
    <property type="entry name" value="MULTIMERIN-2 PRECURSOR"/>
    <property type="match status" value="1"/>
</dbReference>
<sequence>MARVLLLLIGFLLEALCDIRARDPEVEDDRAQGSATWQGQRFGMYGHGSPVPGYGPVPGGPRHTYDGTPEESAHPSGEFQNNAPRIGNWCGFVHQHMVTTAVLLSSERYIAKSLSPCPRSPTDCRLTLYKLSTRPVYKEEQKIVTSLLWRCCPGYGGHECEVSVADAHTSDPGDQTSWDPRAGLGDAQQQGSDRQTELSEDLSLAQRDFQPQGDHLGNLPHPAVSPQDVKQAGEGRVGVASVPLPAPPASVTSPLHHTTAALMAQLYPVLDSFNHTLRRLSLEVGRLSHGLAELRREERGGAPRGGGGGGRGGARGHNLEARLTESTKQMGQVRALLSSRQNELEGRLQSQHAVLHHHLTAFKADADSKIEQNEASLLSLNATLAEVRQKQHQLEETVHGQADGSRAQPWQGAAMWKAIGMLETNVLSNTRNVATLKEKSDRAARHLGDLQRGLRSLEGKLALTGRTSQDHFTDTALDVEAARAAVLDRVTELASNLTIQGQQVSEMESDLRYLQERLDGEGAASTCDCAAMVNAMSILRQDIARALEVDKENQQAWEEGAGGQYPWEGGWDGSLSGLQKELRQVRESLSLEQDRGKAAMLNVSRLQAAQLLIQQDILVLLQRDGEKTKEIRRLSGSFSSLLKDAIRHSEVLEVLLGEEVLQFKELPAQEQREYSIPLLRRRVLLAEEQIKSHALTMTALESPVINDDPSAAPSERFKRESDVVYSSEDYSVSDFWSLGREVEELETRMRQLEGQSCISRCCNCTSHTHAAAPAGLEVELQDEVVALRRGLEDHLQMFRNIFGNMDGGTHPNGTLDLDMLWAALRGKEGKKKLKKLRKDKERSGHLSAGMVNSRNKRELTPKTEDLSQFPDAPIAFLASTHDGTERPGPLIFERVSLNHGQAYCPGTGVFRAPHAGLYLFLLTLEFGPGPAVAILKREGAPVATLRQGPGEAGGAATRVCTLELGQGEQVTLELVQGTVGHGNPPDNTFAGLQFLRTT</sequence>
<evidence type="ECO:0000256" key="5">
    <source>
        <dbReference type="ARBA" id="ARBA00023054"/>
    </source>
</evidence>
<dbReference type="SMART" id="SM00110">
    <property type="entry name" value="C1Q"/>
    <property type="match status" value="1"/>
</dbReference>
<evidence type="ECO:0000256" key="4">
    <source>
        <dbReference type="ARBA" id="ARBA00022729"/>
    </source>
</evidence>
<evidence type="ECO:0000313" key="13">
    <source>
        <dbReference type="Proteomes" id="UP001152803"/>
    </source>
</evidence>
<evidence type="ECO:0000256" key="7">
    <source>
        <dbReference type="SAM" id="Coils"/>
    </source>
</evidence>
<feature type="signal peptide" evidence="9">
    <location>
        <begin position="1"/>
        <end position="21"/>
    </location>
</feature>
<proteinExistence type="predicted"/>
<evidence type="ECO:0000259" key="10">
    <source>
        <dbReference type="PROSITE" id="PS50871"/>
    </source>
</evidence>
<dbReference type="PROSITE" id="PS51041">
    <property type="entry name" value="EMI"/>
    <property type="match status" value="1"/>
</dbReference>
<evidence type="ECO:0008006" key="14">
    <source>
        <dbReference type="Google" id="ProtNLM"/>
    </source>
</evidence>
<keyword evidence="2" id="KW-0964">Secreted</keyword>
<evidence type="ECO:0000256" key="6">
    <source>
        <dbReference type="ARBA" id="ARBA00023157"/>
    </source>
</evidence>
<evidence type="ECO:0000256" key="1">
    <source>
        <dbReference type="ARBA" id="ARBA00004498"/>
    </source>
</evidence>
<feature type="chain" id="PRO_5040202378" description="Multimerin-2" evidence="9">
    <location>
        <begin position="22"/>
        <end position="998"/>
    </location>
</feature>
<dbReference type="SUPFAM" id="SSF49842">
    <property type="entry name" value="TNF-like"/>
    <property type="match status" value="1"/>
</dbReference>
<dbReference type="Pfam" id="PF00386">
    <property type="entry name" value="C1q"/>
    <property type="match status" value="1"/>
</dbReference>
<dbReference type="PANTHER" id="PTHR15427">
    <property type="entry name" value="EMILIN ELASTIN MICROFIBRIL INTERFACE-LOCATED PROTEIN ELASTIN MICROFIBRIL INTERFACER"/>
    <property type="match status" value="1"/>
</dbReference>
<comment type="caution">
    <text evidence="12">The sequence shown here is derived from an EMBL/GenBank/DDBJ whole genome shotgun (WGS) entry which is preliminary data.</text>
</comment>
<keyword evidence="3" id="KW-0272">Extracellular matrix</keyword>
<evidence type="ECO:0000256" key="2">
    <source>
        <dbReference type="ARBA" id="ARBA00022525"/>
    </source>
</evidence>
<name>A0A9Q1I6Q2_CONCO</name>
<accession>A0A9Q1I6Q2</accession>
<feature type="region of interest" description="Disordered" evidence="8">
    <location>
        <begin position="296"/>
        <end position="316"/>
    </location>
</feature>
<organism evidence="12 13">
    <name type="scientific">Conger conger</name>
    <name type="common">Conger eel</name>
    <name type="synonym">Muraena conger</name>
    <dbReference type="NCBI Taxonomy" id="82655"/>
    <lineage>
        <taxon>Eukaryota</taxon>
        <taxon>Metazoa</taxon>
        <taxon>Chordata</taxon>
        <taxon>Craniata</taxon>
        <taxon>Vertebrata</taxon>
        <taxon>Euteleostomi</taxon>
        <taxon>Actinopterygii</taxon>
        <taxon>Neopterygii</taxon>
        <taxon>Teleostei</taxon>
        <taxon>Anguilliformes</taxon>
        <taxon>Congridae</taxon>
        <taxon>Conger</taxon>
    </lineage>
</organism>
<dbReference type="Gene3D" id="2.60.120.40">
    <property type="match status" value="1"/>
</dbReference>
<dbReference type="Pfam" id="PF07546">
    <property type="entry name" value="EMI"/>
    <property type="match status" value="1"/>
</dbReference>
<protein>
    <recommendedName>
        <fullName evidence="14">Multimerin-2</fullName>
    </recommendedName>
</protein>
<evidence type="ECO:0000256" key="3">
    <source>
        <dbReference type="ARBA" id="ARBA00022530"/>
    </source>
</evidence>
<dbReference type="AlphaFoldDB" id="A0A9Q1I6Q2"/>
<dbReference type="InterPro" id="IPR050392">
    <property type="entry name" value="Collagen/C1q_domain"/>
</dbReference>
<dbReference type="InterPro" id="IPR008983">
    <property type="entry name" value="Tumour_necrosis_fac-like_dom"/>
</dbReference>
<dbReference type="PROSITE" id="PS50871">
    <property type="entry name" value="C1Q"/>
    <property type="match status" value="1"/>
</dbReference>
<feature type="compositionally biased region" description="Gly residues" evidence="8">
    <location>
        <begin position="302"/>
        <end position="315"/>
    </location>
</feature>
<evidence type="ECO:0000256" key="9">
    <source>
        <dbReference type="SAM" id="SignalP"/>
    </source>
</evidence>
<evidence type="ECO:0000313" key="12">
    <source>
        <dbReference type="EMBL" id="KAJ8284654.1"/>
    </source>
</evidence>
<dbReference type="InterPro" id="IPR011489">
    <property type="entry name" value="EMI_domain"/>
</dbReference>
<feature type="region of interest" description="Disordered" evidence="8">
    <location>
        <begin position="48"/>
        <end position="79"/>
    </location>
</feature>
<keyword evidence="6" id="KW-1015">Disulfide bond</keyword>
<evidence type="ECO:0000259" key="11">
    <source>
        <dbReference type="PROSITE" id="PS51041"/>
    </source>
</evidence>
<dbReference type="OrthoDB" id="8963519at2759"/>
<dbReference type="InterPro" id="IPR001073">
    <property type="entry name" value="C1q_dom"/>
</dbReference>
<evidence type="ECO:0000256" key="8">
    <source>
        <dbReference type="SAM" id="MobiDB-lite"/>
    </source>
</evidence>
<gene>
    <name evidence="12" type="ORF">COCON_G00035040</name>
</gene>
<keyword evidence="4 9" id="KW-0732">Signal</keyword>
<feature type="region of interest" description="Disordered" evidence="8">
    <location>
        <begin position="166"/>
        <end position="234"/>
    </location>
</feature>
<dbReference type="Proteomes" id="UP001152803">
    <property type="component" value="Unassembled WGS sequence"/>
</dbReference>
<feature type="domain" description="EMI" evidence="11">
    <location>
        <begin position="88"/>
        <end position="162"/>
    </location>
</feature>
<reference evidence="12" key="1">
    <citation type="journal article" date="2023" name="Science">
        <title>Genome structures resolve the early diversification of teleost fishes.</title>
        <authorList>
            <person name="Parey E."/>
            <person name="Louis A."/>
            <person name="Montfort J."/>
            <person name="Bouchez O."/>
            <person name="Roques C."/>
            <person name="Iampietro C."/>
            <person name="Lluch J."/>
            <person name="Castinel A."/>
            <person name="Donnadieu C."/>
            <person name="Desvignes T."/>
            <person name="Floi Bucao C."/>
            <person name="Jouanno E."/>
            <person name="Wen M."/>
            <person name="Mejri S."/>
            <person name="Dirks R."/>
            <person name="Jansen H."/>
            <person name="Henkel C."/>
            <person name="Chen W.J."/>
            <person name="Zahm M."/>
            <person name="Cabau C."/>
            <person name="Klopp C."/>
            <person name="Thompson A.W."/>
            <person name="Robinson-Rechavi M."/>
            <person name="Braasch I."/>
            <person name="Lecointre G."/>
            <person name="Bobe J."/>
            <person name="Postlethwait J.H."/>
            <person name="Berthelot C."/>
            <person name="Roest Crollius H."/>
            <person name="Guiguen Y."/>
        </authorList>
    </citation>
    <scope>NUCLEOTIDE SEQUENCE</scope>
    <source>
        <strain evidence="12">Concon-B</strain>
    </source>
</reference>
<feature type="coiled-coil region" evidence="7">
    <location>
        <begin position="370"/>
        <end position="397"/>
    </location>
</feature>
<feature type="domain" description="C1q" evidence="10">
    <location>
        <begin position="869"/>
        <end position="998"/>
    </location>
</feature>
<comment type="subcellular location">
    <subcellularLocation>
        <location evidence="1">Secreted</location>
        <location evidence="1">Extracellular space</location>
        <location evidence="1">Extracellular matrix</location>
    </subcellularLocation>
</comment>